<sequence>MGQRELADVLRDLAWTIHRLVPDVAGIEPLPTSELAVIKHIQASPNITVTELARQLGMQQSNASAAVRNLVERGLVARERDPGDRRVTRLTPTQKSLAEKDSIDTVWSGTVQTAMTRLTPEQSAALEAASGALEALDQALHTEYPGPGVAQ</sequence>
<dbReference type="PANTHER" id="PTHR39515:SF2">
    <property type="entry name" value="HTH-TYPE TRANSCRIPTIONAL REGULATOR RV0880"/>
    <property type="match status" value="1"/>
</dbReference>
<keyword evidence="1" id="KW-0805">Transcription regulation</keyword>
<evidence type="ECO:0000313" key="6">
    <source>
        <dbReference type="Proteomes" id="UP000199497"/>
    </source>
</evidence>
<dbReference type="STRING" id="405564.SAMN04487905_10384"/>
<dbReference type="InterPro" id="IPR023187">
    <property type="entry name" value="Tscrpt_reg_MarR-type_CS"/>
</dbReference>
<dbReference type="SUPFAM" id="SSF46785">
    <property type="entry name" value="Winged helix' DNA-binding domain"/>
    <property type="match status" value="1"/>
</dbReference>
<dbReference type="InterPro" id="IPR052526">
    <property type="entry name" value="HTH-type_Bedaq_tolerance"/>
</dbReference>
<keyword evidence="3" id="KW-0804">Transcription</keyword>
<evidence type="ECO:0000256" key="3">
    <source>
        <dbReference type="ARBA" id="ARBA00023163"/>
    </source>
</evidence>
<dbReference type="InterPro" id="IPR036388">
    <property type="entry name" value="WH-like_DNA-bd_sf"/>
</dbReference>
<reference evidence="6" key="1">
    <citation type="submission" date="2016-10" db="EMBL/GenBank/DDBJ databases">
        <authorList>
            <person name="Varghese N."/>
            <person name="Submissions S."/>
        </authorList>
    </citation>
    <scope>NUCLEOTIDE SEQUENCE [LARGE SCALE GENOMIC DNA]</scope>
    <source>
        <strain evidence="6">DSM 46732</strain>
    </source>
</reference>
<dbReference type="GO" id="GO:0003677">
    <property type="term" value="F:DNA binding"/>
    <property type="evidence" value="ECO:0007669"/>
    <property type="project" value="UniProtKB-KW"/>
</dbReference>
<dbReference type="EMBL" id="FNJR01000003">
    <property type="protein sequence ID" value="SDP29354.1"/>
    <property type="molecule type" value="Genomic_DNA"/>
</dbReference>
<dbReference type="PANTHER" id="PTHR39515">
    <property type="entry name" value="CONSERVED PROTEIN"/>
    <property type="match status" value="1"/>
</dbReference>
<dbReference type="InterPro" id="IPR000835">
    <property type="entry name" value="HTH_MarR-typ"/>
</dbReference>
<dbReference type="Pfam" id="PF12802">
    <property type="entry name" value="MarR_2"/>
    <property type="match status" value="1"/>
</dbReference>
<proteinExistence type="predicted"/>
<protein>
    <submittedName>
        <fullName evidence="5">DNA-binding transcriptional regulator, MarR family</fullName>
    </submittedName>
</protein>
<dbReference type="Proteomes" id="UP000199497">
    <property type="component" value="Unassembled WGS sequence"/>
</dbReference>
<evidence type="ECO:0000256" key="1">
    <source>
        <dbReference type="ARBA" id="ARBA00023015"/>
    </source>
</evidence>
<feature type="domain" description="HTH marR-type" evidence="4">
    <location>
        <begin position="3"/>
        <end position="138"/>
    </location>
</feature>
<evidence type="ECO:0000313" key="5">
    <source>
        <dbReference type="EMBL" id="SDP29354.1"/>
    </source>
</evidence>
<dbReference type="Gene3D" id="1.10.10.10">
    <property type="entry name" value="Winged helix-like DNA-binding domain superfamily/Winged helix DNA-binding domain"/>
    <property type="match status" value="1"/>
</dbReference>
<organism evidence="5 6">
    <name type="scientific">Actinopolyspora xinjiangensis</name>
    <dbReference type="NCBI Taxonomy" id="405564"/>
    <lineage>
        <taxon>Bacteria</taxon>
        <taxon>Bacillati</taxon>
        <taxon>Actinomycetota</taxon>
        <taxon>Actinomycetes</taxon>
        <taxon>Actinopolysporales</taxon>
        <taxon>Actinopolysporaceae</taxon>
        <taxon>Actinopolyspora</taxon>
    </lineage>
</organism>
<name>A0A1H0RIK6_9ACTN</name>
<dbReference type="AlphaFoldDB" id="A0A1H0RIK6"/>
<gene>
    <name evidence="5" type="ORF">SAMN04487905_10384</name>
</gene>
<keyword evidence="2 5" id="KW-0238">DNA-binding</keyword>
<dbReference type="PROSITE" id="PS50995">
    <property type="entry name" value="HTH_MARR_2"/>
    <property type="match status" value="1"/>
</dbReference>
<accession>A0A1H0RIK6</accession>
<dbReference type="SMART" id="SM00347">
    <property type="entry name" value="HTH_MARR"/>
    <property type="match status" value="1"/>
</dbReference>
<evidence type="ECO:0000256" key="2">
    <source>
        <dbReference type="ARBA" id="ARBA00023125"/>
    </source>
</evidence>
<dbReference type="InterPro" id="IPR036390">
    <property type="entry name" value="WH_DNA-bd_sf"/>
</dbReference>
<evidence type="ECO:0000259" key="4">
    <source>
        <dbReference type="PROSITE" id="PS50995"/>
    </source>
</evidence>
<dbReference type="GO" id="GO:0003700">
    <property type="term" value="F:DNA-binding transcription factor activity"/>
    <property type="evidence" value="ECO:0007669"/>
    <property type="project" value="InterPro"/>
</dbReference>
<keyword evidence="6" id="KW-1185">Reference proteome</keyword>
<dbReference type="PROSITE" id="PS01117">
    <property type="entry name" value="HTH_MARR_1"/>
    <property type="match status" value="1"/>
</dbReference>
<dbReference type="InterPro" id="IPR011991">
    <property type="entry name" value="ArsR-like_HTH"/>
</dbReference>
<dbReference type="OrthoDB" id="4947868at2"/>
<dbReference type="CDD" id="cd00090">
    <property type="entry name" value="HTH_ARSR"/>
    <property type="match status" value="1"/>
</dbReference>